<dbReference type="SUPFAM" id="SSF47781">
    <property type="entry name" value="RuvA domain 2-like"/>
    <property type="match status" value="1"/>
</dbReference>
<dbReference type="InterPro" id="IPR004791">
    <property type="entry name" value="UvrC"/>
</dbReference>
<dbReference type="Gene3D" id="1.10.150.20">
    <property type="entry name" value="5' to 3' exonuclease, C-terminal subdomain"/>
    <property type="match status" value="1"/>
</dbReference>
<evidence type="ECO:0000256" key="2">
    <source>
        <dbReference type="ARBA" id="ARBA00022763"/>
    </source>
</evidence>
<comment type="subunit">
    <text evidence="7">Interacts with UvrB in an incision complex.</text>
</comment>
<dbReference type="Pfam" id="PF08459">
    <property type="entry name" value="UvrC_RNaseH_dom"/>
    <property type="match status" value="1"/>
</dbReference>
<keyword evidence="2 7" id="KW-0227">DNA damage</keyword>
<dbReference type="NCBIfam" id="TIGR00194">
    <property type="entry name" value="uvrC"/>
    <property type="match status" value="1"/>
</dbReference>
<evidence type="ECO:0000256" key="4">
    <source>
        <dbReference type="ARBA" id="ARBA00022881"/>
    </source>
</evidence>
<dbReference type="EMBL" id="QRYC01000011">
    <property type="protein sequence ID" value="RGU56283.1"/>
    <property type="molecule type" value="Genomic_DNA"/>
</dbReference>
<dbReference type="GO" id="GO:0009432">
    <property type="term" value="P:SOS response"/>
    <property type="evidence" value="ECO:0007669"/>
    <property type="project" value="UniProtKB-UniRule"/>
</dbReference>
<name>A0A412TR73_9BACT</name>
<dbReference type="GO" id="GO:0009381">
    <property type="term" value="F:excinuclease ABC activity"/>
    <property type="evidence" value="ECO:0007669"/>
    <property type="project" value="UniProtKB-UniRule"/>
</dbReference>
<keyword evidence="3 7" id="KW-0228">DNA excision</keyword>
<dbReference type="SMART" id="SM00465">
    <property type="entry name" value="GIYc"/>
    <property type="match status" value="1"/>
</dbReference>
<dbReference type="SUPFAM" id="SSF46600">
    <property type="entry name" value="C-terminal UvrC-binding domain of UvrB"/>
    <property type="match status" value="1"/>
</dbReference>
<evidence type="ECO:0000256" key="3">
    <source>
        <dbReference type="ARBA" id="ARBA00022769"/>
    </source>
</evidence>
<evidence type="ECO:0000313" key="10">
    <source>
        <dbReference type="EMBL" id="RGU56283.1"/>
    </source>
</evidence>
<evidence type="ECO:0000256" key="1">
    <source>
        <dbReference type="ARBA" id="ARBA00022490"/>
    </source>
</evidence>
<dbReference type="CDD" id="cd10434">
    <property type="entry name" value="GIY-YIG_UvrC_Cho"/>
    <property type="match status" value="1"/>
</dbReference>
<organism evidence="10 11">
    <name type="scientific">Odoribacter splanchnicus</name>
    <dbReference type="NCBI Taxonomy" id="28118"/>
    <lineage>
        <taxon>Bacteria</taxon>
        <taxon>Pseudomonadati</taxon>
        <taxon>Bacteroidota</taxon>
        <taxon>Bacteroidia</taxon>
        <taxon>Bacteroidales</taxon>
        <taxon>Odoribacteraceae</taxon>
        <taxon>Odoribacter</taxon>
    </lineage>
</organism>
<evidence type="ECO:0000313" key="11">
    <source>
        <dbReference type="Proteomes" id="UP000284243"/>
    </source>
</evidence>
<dbReference type="FunFam" id="3.40.1440.10:FF:000001">
    <property type="entry name" value="UvrABC system protein C"/>
    <property type="match status" value="1"/>
</dbReference>
<comment type="function">
    <text evidence="7">The UvrABC repair system catalyzes the recognition and processing of DNA lesions. UvrC both incises the 5' and 3' sides of the lesion. The N-terminal half is responsible for the 3' incision and the C-terminal half is responsible for the 5' incision.</text>
</comment>
<proteinExistence type="inferred from homology"/>
<dbReference type="PANTHER" id="PTHR30562">
    <property type="entry name" value="UVRC/OXIDOREDUCTASE"/>
    <property type="match status" value="1"/>
</dbReference>
<comment type="similarity">
    <text evidence="7">Belongs to the UvrC family.</text>
</comment>
<dbReference type="GO" id="GO:0006289">
    <property type="term" value="P:nucleotide-excision repair"/>
    <property type="evidence" value="ECO:0007669"/>
    <property type="project" value="UniProtKB-UniRule"/>
</dbReference>
<dbReference type="RefSeq" id="WP_013612901.1">
    <property type="nucleotide sequence ID" value="NZ_BAABYK010000001.1"/>
</dbReference>
<dbReference type="Proteomes" id="UP000284243">
    <property type="component" value="Unassembled WGS sequence"/>
</dbReference>
<dbReference type="InterPro" id="IPR010994">
    <property type="entry name" value="RuvA_2-like"/>
</dbReference>
<dbReference type="GO" id="GO:0005737">
    <property type="term" value="C:cytoplasm"/>
    <property type="evidence" value="ECO:0007669"/>
    <property type="project" value="UniProtKB-SubCell"/>
</dbReference>
<dbReference type="PROSITE" id="PS50164">
    <property type="entry name" value="GIY_YIG"/>
    <property type="match status" value="1"/>
</dbReference>
<dbReference type="GO" id="GO:0003677">
    <property type="term" value="F:DNA binding"/>
    <property type="evidence" value="ECO:0007669"/>
    <property type="project" value="UniProtKB-UniRule"/>
</dbReference>
<dbReference type="InterPro" id="IPR001162">
    <property type="entry name" value="UvrC_RNase_H_dom"/>
</dbReference>
<evidence type="ECO:0000256" key="5">
    <source>
        <dbReference type="ARBA" id="ARBA00023204"/>
    </source>
</evidence>
<dbReference type="InterPro" id="IPR038476">
    <property type="entry name" value="UvrC_RNase_H_dom_sf"/>
</dbReference>
<evidence type="ECO:0000256" key="6">
    <source>
        <dbReference type="ARBA" id="ARBA00023236"/>
    </source>
</evidence>
<dbReference type="Pfam" id="PF22920">
    <property type="entry name" value="UvrC_RNaseH"/>
    <property type="match status" value="1"/>
</dbReference>
<reference evidence="10 11" key="1">
    <citation type="submission" date="2018-08" db="EMBL/GenBank/DDBJ databases">
        <title>A genome reference for cultivated species of the human gut microbiota.</title>
        <authorList>
            <person name="Zou Y."/>
            <person name="Xue W."/>
            <person name="Luo G."/>
        </authorList>
    </citation>
    <scope>NUCLEOTIDE SEQUENCE [LARGE SCALE GENOMIC DNA]</scope>
    <source>
        <strain evidence="10 11">AF16-14</strain>
    </source>
</reference>
<dbReference type="HAMAP" id="MF_00203">
    <property type="entry name" value="UvrC"/>
    <property type="match status" value="1"/>
</dbReference>
<dbReference type="Pfam" id="PF14520">
    <property type="entry name" value="HHH_5"/>
    <property type="match status" value="1"/>
</dbReference>
<keyword evidence="6 7" id="KW-0742">SOS response</keyword>
<gene>
    <name evidence="7" type="primary">uvrC</name>
    <name evidence="10" type="ORF">DWW57_09720</name>
</gene>
<keyword evidence="1 7" id="KW-0963">Cytoplasm</keyword>
<sequence>MALYDDHLKKKISELPSSPGVYQYFDSSGVIIYIGKAKNLKNRVLSYLNQSNQSNKTRILVNKITDLRYIVVNSEQDALLLENNLIKKYKPRYNILLKDDKSYPWICIKKEPYPRVFLTRRFVHDGSEYFGPYTSGKFAHVLISLIKSLFKLRTCKLALNTKAVYNNRFKVCLEYHIGNCLGPCIGKIQEEEYDEFISQVRNILKGNLSSVIQVMTRKMNSYAESLHFEEANRMKEALEAIKNYQSKSTIVRTTIHDTDVFSYLEDEKYAYVNFLRIVHGAVIQVHTVELEKKIEEDKEALLAFAIYEIRQLVNSNSKEIIVPFYPDVQLEGVQYVIPQRGDKKQLLDLSERNVSYFRLDRERQRNLKKEDSSFNILKTIKLELKLPTLPHRMECFDNSNIQGTNPVASCVVFIDGKPAKKEYRKFHVKTVVGADDFASMEEIIFRRYKRVLDEGLELPDLIVIDGGKGQLHSAVNSLKKLDLYGKVPILGLAKQMEEIYFPEDKDPYLLAKNSMALKTLMHIRDEAHRFGITFHRKLREKSQINSILGDIKGIGEATETILLHEFKSVSNIKQKSIEELAKVIGKKKAQLIHEYFHQETE</sequence>
<dbReference type="Gene3D" id="3.30.420.340">
    <property type="entry name" value="UvrC, RNAse H endonuclease domain"/>
    <property type="match status" value="1"/>
</dbReference>
<comment type="subcellular location">
    <subcellularLocation>
        <location evidence="7">Cytoplasm</location>
    </subcellularLocation>
</comment>
<evidence type="ECO:0000256" key="7">
    <source>
        <dbReference type="HAMAP-Rule" id="MF_00203"/>
    </source>
</evidence>
<dbReference type="PANTHER" id="PTHR30562:SF1">
    <property type="entry name" value="UVRABC SYSTEM PROTEIN C"/>
    <property type="match status" value="1"/>
</dbReference>
<dbReference type="PROSITE" id="PS50165">
    <property type="entry name" value="UVRC"/>
    <property type="match status" value="1"/>
</dbReference>
<dbReference type="GeneID" id="61275953"/>
<evidence type="ECO:0000259" key="9">
    <source>
        <dbReference type="PROSITE" id="PS50165"/>
    </source>
</evidence>
<comment type="caution">
    <text evidence="10">The sequence shown here is derived from an EMBL/GenBank/DDBJ whole genome shotgun (WGS) entry which is preliminary data.</text>
</comment>
<dbReference type="InterPro" id="IPR035901">
    <property type="entry name" value="GIY-YIG_endonuc_sf"/>
</dbReference>
<keyword evidence="4 7" id="KW-0267">Excision nuclease</keyword>
<keyword evidence="5 7" id="KW-0234">DNA repair</keyword>
<dbReference type="InterPro" id="IPR036876">
    <property type="entry name" value="UVR_dom_sf"/>
</dbReference>
<accession>A0A412TR73</accession>
<protein>
    <recommendedName>
        <fullName evidence="7">UvrABC system protein C</fullName>
        <shortName evidence="7">Protein UvrC</shortName>
    </recommendedName>
    <alternativeName>
        <fullName evidence="7">Excinuclease ABC subunit C</fullName>
    </alternativeName>
</protein>
<dbReference type="InterPro" id="IPR050066">
    <property type="entry name" value="UvrABC_protein_C"/>
</dbReference>
<feature type="domain" description="UvrC family homology region profile" evidence="9">
    <location>
        <begin position="338"/>
        <end position="478"/>
    </location>
</feature>
<dbReference type="GO" id="GO:0009380">
    <property type="term" value="C:excinuclease repair complex"/>
    <property type="evidence" value="ECO:0007669"/>
    <property type="project" value="InterPro"/>
</dbReference>
<dbReference type="InterPro" id="IPR000305">
    <property type="entry name" value="GIY-YIG_endonuc"/>
</dbReference>
<evidence type="ECO:0000259" key="8">
    <source>
        <dbReference type="PROSITE" id="PS50164"/>
    </source>
</evidence>
<dbReference type="AlphaFoldDB" id="A0A412TR73"/>
<dbReference type="InterPro" id="IPR047296">
    <property type="entry name" value="GIY-YIG_UvrC_Cho"/>
</dbReference>
<feature type="domain" description="GIY-YIG" evidence="8">
    <location>
        <begin position="17"/>
        <end position="95"/>
    </location>
</feature>
<dbReference type="Gene3D" id="3.40.1440.10">
    <property type="entry name" value="GIY-YIG endonuclease"/>
    <property type="match status" value="1"/>
</dbReference>
<dbReference type="Pfam" id="PF01541">
    <property type="entry name" value="GIY-YIG"/>
    <property type="match status" value="1"/>
</dbReference>
<dbReference type="OMA" id="HIECFDN"/>
<dbReference type="SUPFAM" id="SSF82771">
    <property type="entry name" value="GIY-YIG endonuclease"/>
    <property type="match status" value="1"/>
</dbReference>